<dbReference type="AlphaFoldDB" id="A0A1I7XXG3"/>
<accession>A0A1I7XXG3</accession>
<evidence type="ECO:0000313" key="1">
    <source>
        <dbReference type="Proteomes" id="UP000095287"/>
    </source>
</evidence>
<proteinExistence type="predicted"/>
<reference evidence="2" key="1">
    <citation type="submission" date="2016-11" db="UniProtKB">
        <authorList>
            <consortium name="WormBaseParasite"/>
        </authorList>
    </citation>
    <scope>IDENTIFICATION</scope>
</reference>
<dbReference type="Proteomes" id="UP000095287">
    <property type="component" value="Unplaced"/>
</dbReference>
<sequence>MSLLGAGFPPNIPQDGRTPAGWLEALFTSSGTILRMLLQVETQQRSGQGYTIQIFPRNQRYRLKTVAKDLEVPPEKDPS</sequence>
<name>A0A1I7XXG3_9BILA</name>
<organism evidence="1 2">
    <name type="scientific">Steinernema glaseri</name>
    <dbReference type="NCBI Taxonomy" id="37863"/>
    <lineage>
        <taxon>Eukaryota</taxon>
        <taxon>Metazoa</taxon>
        <taxon>Ecdysozoa</taxon>
        <taxon>Nematoda</taxon>
        <taxon>Chromadorea</taxon>
        <taxon>Rhabditida</taxon>
        <taxon>Tylenchina</taxon>
        <taxon>Panagrolaimomorpha</taxon>
        <taxon>Strongyloidoidea</taxon>
        <taxon>Steinernematidae</taxon>
        <taxon>Steinernema</taxon>
    </lineage>
</organism>
<dbReference type="WBParaSite" id="L893_g10581.t1">
    <property type="protein sequence ID" value="L893_g10581.t1"/>
    <property type="gene ID" value="L893_g10581"/>
</dbReference>
<protein>
    <submittedName>
        <fullName evidence="2">Rad21_Rec8 domain-containing protein</fullName>
    </submittedName>
</protein>
<evidence type="ECO:0000313" key="2">
    <source>
        <dbReference type="WBParaSite" id="L893_g10581.t1"/>
    </source>
</evidence>
<keyword evidence="1" id="KW-1185">Reference proteome</keyword>